<dbReference type="EMBL" id="QICN01000005">
    <property type="protein sequence ID" value="PXV67701.1"/>
    <property type="molecule type" value="Genomic_DNA"/>
</dbReference>
<evidence type="ECO:0000313" key="2">
    <source>
        <dbReference type="Proteomes" id="UP000248330"/>
    </source>
</evidence>
<dbReference type="Proteomes" id="UP000248330">
    <property type="component" value="Unassembled WGS sequence"/>
</dbReference>
<keyword evidence="2" id="KW-1185">Reference proteome</keyword>
<dbReference type="InterPro" id="IPR011042">
    <property type="entry name" value="6-blade_b-propeller_TolB-like"/>
</dbReference>
<dbReference type="Gene3D" id="2.120.10.30">
    <property type="entry name" value="TolB, C-terminal domain"/>
    <property type="match status" value="1"/>
</dbReference>
<name>A0A318ECR3_9GAMM</name>
<proteinExistence type="predicted"/>
<dbReference type="PROSITE" id="PS51257">
    <property type="entry name" value="PROKAR_LIPOPROTEIN"/>
    <property type="match status" value="1"/>
</dbReference>
<accession>A0A318ECR3</accession>
<organism evidence="1 2">
    <name type="scientific">Sinimarinibacterium flocculans</name>
    <dbReference type="NCBI Taxonomy" id="985250"/>
    <lineage>
        <taxon>Bacteria</taxon>
        <taxon>Pseudomonadati</taxon>
        <taxon>Pseudomonadota</taxon>
        <taxon>Gammaproteobacteria</taxon>
        <taxon>Nevskiales</taxon>
        <taxon>Nevskiaceae</taxon>
        <taxon>Sinimarinibacterium</taxon>
    </lineage>
</organism>
<dbReference type="SUPFAM" id="SSF63829">
    <property type="entry name" value="Calcium-dependent phosphotriesterase"/>
    <property type="match status" value="1"/>
</dbReference>
<comment type="caution">
    <text evidence="1">The sequence shown here is derived from an EMBL/GenBank/DDBJ whole genome shotgun (WGS) entry which is preliminary data.</text>
</comment>
<evidence type="ECO:0000313" key="1">
    <source>
        <dbReference type="EMBL" id="PXV67701.1"/>
    </source>
</evidence>
<evidence type="ECO:0008006" key="3">
    <source>
        <dbReference type="Google" id="ProtNLM"/>
    </source>
</evidence>
<reference evidence="1 2" key="1">
    <citation type="submission" date="2018-04" db="EMBL/GenBank/DDBJ databases">
        <title>Genomic Encyclopedia of Type Strains, Phase IV (KMG-IV): sequencing the most valuable type-strain genomes for metagenomic binning, comparative biology and taxonomic classification.</title>
        <authorList>
            <person name="Goeker M."/>
        </authorList>
    </citation>
    <scope>NUCLEOTIDE SEQUENCE [LARGE SCALE GENOMIC DNA]</scope>
    <source>
        <strain evidence="1 2">DSM 104150</strain>
    </source>
</reference>
<dbReference type="OrthoDB" id="6190264at2"/>
<dbReference type="AlphaFoldDB" id="A0A318ECR3"/>
<sequence length="321" mass="33537">MRGGGVMTALLALALGACGGDDGDTAAPVDPAALCVDDACGEKIELLPIADAENLLFTDDGRLFVSGGTNVFEIVRDGDGYAAFAIRDGSCNFTGLAQRGDVLYANCFDGRLYAARLTAAPLLEPIHELGLAAPNGLVDGPDGELYLVNGPLATSAAPDPKIVRLRLDPADPFKVIEQTDWFSEGLLGPNGIQRHGRRLYVSNTGLGGLGEIRTVDIAADGTPATSRQLLSFTSLPDDFSLVGEHLLVAYFGGGRIALYAPDGALLQRTGPARFSFPSQVRVGRPPLFAPTDILVTEKGVIGDTASAIGNRLSVFRPAASR</sequence>
<dbReference type="RefSeq" id="WP_110265177.1">
    <property type="nucleotide sequence ID" value="NZ_CAKZQT010000001.1"/>
</dbReference>
<gene>
    <name evidence="1" type="ORF">C8D93_10557</name>
</gene>
<protein>
    <recommendedName>
        <fullName evidence="3">SMP-30/gluconolaconase/LRE-like protein</fullName>
    </recommendedName>
</protein>